<accession>A0A9Q0Y747</accession>
<dbReference type="AlphaFoldDB" id="A0A9Q0Y747"/>
<proteinExistence type="predicted"/>
<evidence type="ECO:0000313" key="1">
    <source>
        <dbReference type="EMBL" id="KAJ7341828.1"/>
    </source>
</evidence>
<gene>
    <name evidence="1" type="ORF">JRQ81_007183</name>
</gene>
<comment type="caution">
    <text evidence="1">The sequence shown here is derived from an EMBL/GenBank/DDBJ whole genome shotgun (WGS) entry which is preliminary data.</text>
</comment>
<reference evidence="1" key="1">
    <citation type="journal article" date="2023" name="DNA Res.">
        <title>Chromosome-level genome assembly of Phrynocephalus forsythii using third-generation DNA sequencing and Hi-C analysis.</title>
        <authorList>
            <person name="Qi Y."/>
            <person name="Zhao W."/>
            <person name="Zhao Y."/>
            <person name="Niu C."/>
            <person name="Cao S."/>
            <person name="Zhang Y."/>
        </authorList>
    </citation>
    <scope>NUCLEOTIDE SEQUENCE</scope>
    <source>
        <tissue evidence="1">Muscle</tissue>
    </source>
</reference>
<dbReference type="EMBL" id="JAPFRF010000002">
    <property type="protein sequence ID" value="KAJ7341828.1"/>
    <property type="molecule type" value="Genomic_DNA"/>
</dbReference>
<name>A0A9Q0Y747_9SAUR</name>
<evidence type="ECO:0000313" key="2">
    <source>
        <dbReference type="Proteomes" id="UP001142489"/>
    </source>
</evidence>
<dbReference type="Proteomes" id="UP001142489">
    <property type="component" value="Unassembled WGS sequence"/>
</dbReference>
<sequence length="59" mass="6761">MSSGYSSMDRNSLVQSLNLQAPMETRYVMRMANHLSQLEDPAYRRAFTLARCSVIPSMF</sequence>
<keyword evidence="2" id="KW-1185">Reference proteome</keyword>
<protein>
    <submittedName>
        <fullName evidence="1">Uncharacterized protein</fullName>
    </submittedName>
</protein>
<organism evidence="1 2">
    <name type="scientific">Phrynocephalus forsythii</name>
    <dbReference type="NCBI Taxonomy" id="171643"/>
    <lineage>
        <taxon>Eukaryota</taxon>
        <taxon>Metazoa</taxon>
        <taxon>Chordata</taxon>
        <taxon>Craniata</taxon>
        <taxon>Vertebrata</taxon>
        <taxon>Euteleostomi</taxon>
        <taxon>Lepidosauria</taxon>
        <taxon>Squamata</taxon>
        <taxon>Bifurcata</taxon>
        <taxon>Unidentata</taxon>
        <taxon>Episquamata</taxon>
        <taxon>Toxicofera</taxon>
        <taxon>Iguania</taxon>
        <taxon>Acrodonta</taxon>
        <taxon>Agamidae</taxon>
        <taxon>Agaminae</taxon>
        <taxon>Phrynocephalus</taxon>
    </lineage>
</organism>